<dbReference type="EMBL" id="QRAN01000001">
    <property type="protein sequence ID" value="RLQ23599.1"/>
    <property type="molecule type" value="Genomic_DNA"/>
</dbReference>
<keyword evidence="3" id="KW-1185">Reference proteome</keyword>
<dbReference type="GO" id="GO:0005886">
    <property type="term" value="C:plasma membrane"/>
    <property type="evidence" value="ECO:0007669"/>
    <property type="project" value="TreeGrafter"/>
</dbReference>
<dbReference type="PANTHER" id="PTHR35813">
    <property type="entry name" value="INNER MEMBRANE PROTEIN YBAN"/>
    <property type="match status" value="1"/>
</dbReference>
<dbReference type="InterPro" id="IPR007401">
    <property type="entry name" value="DUF454"/>
</dbReference>
<dbReference type="PANTHER" id="PTHR35813:SF1">
    <property type="entry name" value="INNER MEMBRANE PROTEIN YBAN"/>
    <property type="match status" value="1"/>
</dbReference>
<comment type="caution">
    <text evidence="2">The sequence shown here is derived from an EMBL/GenBank/DDBJ whole genome shotgun (WGS) entry which is preliminary data.</text>
</comment>
<keyword evidence="1" id="KW-0812">Transmembrane</keyword>
<organism evidence="2 3">
    <name type="scientific">Seongchinamella sediminis</name>
    <dbReference type="NCBI Taxonomy" id="2283635"/>
    <lineage>
        <taxon>Bacteria</taxon>
        <taxon>Pseudomonadati</taxon>
        <taxon>Pseudomonadota</taxon>
        <taxon>Gammaproteobacteria</taxon>
        <taxon>Cellvibrionales</taxon>
        <taxon>Halieaceae</taxon>
        <taxon>Seongchinamella</taxon>
    </lineage>
</organism>
<dbReference type="Pfam" id="PF04304">
    <property type="entry name" value="DUF454"/>
    <property type="match status" value="1"/>
</dbReference>
<sequence>MPRKFHLPVTEFATILEGQFTLRRSIYKPLGALALALGLAGLVLPVLPTTPFVLLAAWFFARSSERWHQRLLASELFGPMIRNWEERRCISLRAKWVGIISMLLAGSASIAFALSNPWARLATALLLTLGAATLIAIPTCRGESCSGDSGPTAED</sequence>
<feature type="transmembrane region" description="Helical" evidence="1">
    <location>
        <begin position="96"/>
        <end position="115"/>
    </location>
</feature>
<evidence type="ECO:0000313" key="2">
    <source>
        <dbReference type="EMBL" id="RLQ23599.1"/>
    </source>
</evidence>
<keyword evidence="1" id="KW-0472">Membrane</keyword>
<keyword evidence="1" id="KW-1133">Transmembrane helix</keyword>
<feature type="transmembrane region" description="Helical" evidence="1">
    <location>
        <begin position="32"/>
        <end position="61"/>
    </location>
</feature>
<dbReference type="Proteomes" id="UP000265509">
    <property type="component" value="Unassembled WGS sequence"/>
</dbReference>
<evidence type="ECO:0000256" key="1">
    <source>
        <dbReference type="SAM" id="Phobius"/>
    </source>
</evidence>
<accession>A0A3L7E386</accession>
<reference evidence="2 3" key="1">
    <citation type="submission" date="2018-07" db="EMBL/GenBank/DDBJ databases">
        <title>Halioglobus sp. genome submission.</title>
        <authorList>
            <person name="Ye M.-Q."/>
            <person name="Du Z.-J."/>
        </authorList>
    </citation>
    <scope>NUCLEOTIDE SEQUENCE [LARGE SCALE GENOMIC DNA]</scope>
    <source>
        <strain evidence="2 3">U0301</strain>
    </source>
</reference>
<dbReference type="AlphaFoldDB" id="A0A3L7E386"/>
<protein>
    <submittedName>
        <fullName evidence="2">DUF454 family protein</fullName>
    </submittedName>
</protein>
<name>A0A3L7E386_9GAMM</name>
<evidence type="ECO:0000313" key="3">
    <source>
        <dbReference type="Proteomes" id="UP000265509"/>
    </source>
</evidence>
<gene>
    <name evidence="2" type="ORF">DWB85_00105</name>
</gene>
<proteinExistence type="predicted"/>
<dbReference type="OrthoDB" id="9816293at2"/>
<feature type="transmembrane region" description="Helical" evidence="1">
    <location>
        <begin position="121"/>
        <end position="140"/>
    </location>
</feature>